<proteinExistence type="predicted"/>
<evidence type="ECO:0000256" key="1">
    <source>
        <dbReference type="SAM" id="MobiDB-lite"/>
    </source>
</evidence>
<evidence type="ECO:0000256" key="2">
    <source>
        <dbReference type="SAM" id="Phobius"/>
    </source>
</evidence>
<dbReference type="SUPFAM" id="SSF52980">
    <property type="entry name" value="Restriction endonuclease-like"/>
    <property type="match status" value="1"/>
</dbReference>
<gene>
    <name evidence="4" type="ORF">DEO45_07005</name>
</gene>
<name>A0A368KF66_9GAMM</name>
<reference evidence="4 5" key="1">
    <citation type="submission" date="2018-05" db="EMBL/GenBank/DDBJ databases">
        <title>Draft genome sequence of Rhodanobacter denitrificans Yn1 isolated from gold copper mine.</title>
        <authorList>
            <person name="Yang N."/>
            <person name="Mazhar H.S."/>
            <person name="Rensing C."/>
        </authorList>
    </citation>
    <scope>NUCLEOTIDE SEQUENCE [LARGE SCALE GENOMIC DNA]</scope>
    <source>
        <strain evidence="4 5">Yn1</strain>
    </source>
</reference>
<organism evidence="4 5">
    <name type="scientific">Rhodanobacter denitrificans</name>
    <dbReference type="NCBI Taxonomy" id="666685"/>
    <lineage>
        <taxon>Bacteria</taxon>
        <taxon>Pseudomonadati</taxon>
        <taxon>Pseudomonadota</taxon>
        <taxon>Gammaproteobacteria</taxon>
        <taxon>Lysobacterales</taxon>
        <taxon>Rhodanobacteraceae</taxon>
        <taxon>Rhodanobacter</taxon>
    </lineage>
</organism>
<dbReference type="AlphaFoldDB" id="A0A368KF66"/>
<protein>
    <submittedName>
        <fullName evidence="4">Restriction endonuclease</fullName>
    </submittedName>
</protein>
<keyword evidence="5" id="KW-1185">Reference proteome</keyword>
<dbReference type="OrthoDB" id="5782056at2"/>
<feature type="region of interest" description="Disordered" evidence="1">
    <location>
        <begin position="270"/>
        <end position="293"/>
    </location>
</feature>
<evidence type="ECO:0000313" key="5">
    <source>
        <dbReference type="Proteomes" id="UP000252387"/>
    </source>
</evidence>
<accession>A0A368KF66</accession>
<sequence length="320" mass="34972">MAKRTTSGFEQIAAMPWWLGILIGLIGYVAIRHGIGWYLASSHSPVLAGIGRMSAAGAYAPLAWMLLIGCWLAALASFIGRGRRRQLLDSQTGIDSLRRMSWRQFEQLAGEAFRRQGYAVAETGLGGADGGIDLILRKNGKTTLVQCKQWQNWQVGVKVVREMYGLLLHHKAAAVKIVALGYYTSEARRFAHGKPIELIHGGELIATVRSLQKTRARATSPLDTPLALCGSMVASLLLIAALSPSTTTVPPPVAVSIDTQATYRPEPAYIPRPSAASTPHAQPTIYASESQNDAELREWKKRNAESMKILEKTTKEMPLR</sequence>
<feature type="compositionally biased region" description="Polar residues" evidence="1">
    <location>
        <begin position="275"/>
        <end position="293"/>
    </location>
</feature>
<dbReference type="EMBL" id="QFWQ01000004">
    <property type="protein sequence ID" value="RCS30562.1"/>
    <property type="molecule type" value="Genomic_DNA"/>
</dbReference>
<keyword evidence="2" id="KW-0812">Transmembrane</keyword>
<keyword evidence="2" id="KW-0472">Membrane</keyword>
<dbReference type="GO" id="GO:0009307">
    <property type="term" value="P:DNA restriction-modification system"/>
    <property type="evidence" value="ECO:0007669"/>
    <property type="project" value="InterPro"/>
</dbReference>
<evidence type="ECO:0000259" key="3">
    <source>
        <dbReference type="Pfam" id="PF04471"/>
    </source>
</evidence>
<dbReference type="InterPro" id="IPR007560">
    <property type="entry name" value="Restrct_endonuc_IV_Mrr"/>
</dbReference>
<dbReference type="Proteomes" id="UP000252387">
    <property type="component" value="Unassembled WGS sequence"/>
</dbReference>
<comment type="caution">
    <text evidence="4">The sequence shown here is derived from an EMBL/GenBank/DDBJ whole genome shotgun (WGS) entry which is preliminary data.</text>
</comment>
<dbReference type="InterPro" id="IPR011335">
    <property type="entry name" value="Restrct_endonuc-II-like"/>
</dbReference>
<keyword evidence="2" id="KW-1133">Transmembrane helix</keyword>
<dbReference type="Pfam" id="PF04471">
    <property type="entry name" value="Mrr_cat"/>
    <property type="match status" value="1"/>
</dbReference>
<feature type="transmembrane region" description="Helical" evidence="2">
    <location>
        <begin position="62"/>
        <end position="80"/>
    </location>
</feature>
<feature type="domain" description="Restriction endonuclease type IV Mrr" evidence="3">
    <location>
        <begin position="97"/>
        <end position="206"/>
    </location>
</feature>
<keyword evidence="4" id="KW-0540">Nuclease</keyword>
<keyword evidence="4" id="KW-0255">Endonuclease</keyword>
<dbReference type="Gene3D" id="3.40.1350.10">
    <property type="match status" value="1"/>
</dbReference>
<dbReference type="PANTHER" id="PTHR30015">
    <property type="entry name" value="MRR RESTRICTION SYSTEM PROTEIN"/>
    <property type="match status" value="1"/>
</dbReference>
<dbReference type="PANTHER" id="PTHR30015:SF7">
    <property type="entry name" value="TYPE IV METHYL-DIRECTED RESTRICTION ENZYME ECOKMRR"/>
    <property type="match status" value="1"/>
</dbReference>
<evidence type="ECO:0000313" key="4">
    <source>
        <dbReference type="EMBL" id="RCS30562.1"/>
    </source>
</evidence>
<dbReference type="GO" id="GO:0015666">
    <property type="term" value="F:restriction endodeoxyribonuclease activity"/>
    <property type="evidence" value="ECO:0007669"/>
    <property type="project" value="TreeGrafter"/>
</dbReference>
<dbReference type="GO" id="GO:0003677">
    <property type="term" value="F:DNA binding"/>
    <property type="evidence" value="ECO:0007669"/>
    <property type="project" value="InterPro"/>
</dbReference>
<dbReference type="InterPro" id="IPR011856">
    <property type="entry name" value="tRNA_endonuc-like_dom_sf"/>
</dbReference>
<dbReference type="RefSeq" id="WP_114341738.1">
    <property type="nucleotide sequence ID" value="NZ_QFWQ01000004.1"/>
</dbReference>
<keyword evidence="4" id="KW-0378">Hydrolase</keyword>
<feature type="transmembrane region" description="Helical" evidence="2">
    <location>
        <begin position="12"/>
        <end position="31"/>
    </location>
</feature>
<dbReference type="InterPro" id="IPR052906">
    <property type="entry name" value="Type_IV_Methyl-Rstrct_Enzyme"/>
</dbReference>